<dbReference type="Pfam" id="PF00710">
    <property type="entry name" value="Asparaginase"/>
    <property type="match status" value="1"/>
</dbReference>
<sequence>MNVRRRLALLSFGGTISQQSGPGGPSAPGFDVRRLTTSILDLDVEVEHHVVAQIGSKDVQPAHWIRATNLVTELLDRPDPPIDGVVLLHGTDTLHYTAAALSFALRAPDVPVVLTGSMRPGGDDGSDARANLRASVVAACDPRLRGVSIVFSDRDDLTRATILAGTNARKTHSSSPAAFGPYEVANLGHVEQDEVRLAWGPPRRAREPLPSAAFDSRVPILKASPGLGADHLTAVLALSSGLVIEGTGVGHVPTSWIPALAGFPGPIVAATQVAAGGERLGAYRGDRELLDLPNVMPAGRMSSETAQVKLMWALAHPRAAVDAIMRRDVCGEMATRT</sequence>
<dbReference type="InterPro" id="IPR036152">
    <property type="entry name" value="Asp/glu_Ase-like_sf"/>
</dbReference>
<evidence type="ECO:0000256" key="3">
    <source>
        <dbReference type="PROSITE-ProRule" id="PRU10100"/>
    </source>
</evidence>
<gene>
    <name evidence="6" type="ORF">QE405_002999</name>
</gene>
<feature type="domain" description="Asparaginase/glutaminase C-terminal" evidence="5">
    <location>
        <begin position="217"/>
        <end position="317"/>
    </location>
</feature>
<reference evidence="6" key="1">
    <citation type="submission" date="2023-07" db="EMBL/GenBank/DDBJ databases">
        <title>Functional and genomic diversity of the sorghum phyllosphere microbiome.</title>
        <authorList>
            <person name="Shade A."/>
        </authorList>
    </citation>
    <scope>NUCLEOTIDE SEQUENCE</scope>
    <source>
        <strain evidence="6">SORGH_AS_1067</strain>
    </source>
</reference>
<dbReference type="PIRSF" id="PIRSF500176">
    <property type="entry name" value="L_ASNase"/>
    <property type="match status" value="1"/>
</dbReference>
<organism evidence="6 7">
    <name type="scientific">Nocardioides zeae</name>
    <dbReference type="NCBI Taxonomy" id="1457234"/>
    <lineage>
        <taxon>Bacteria</taxon>
        <taxon>Bacillati</taxon>
        <taxon>Actinomycetota</taxon>
        <taxon>Actinomycetes</taxon>
        <taxon>Propionibacteriales</taxon>
        <taxon>Nocardioidaceae</taxon>
        <taxon>Nocardioides</taxon>
    </lineage>
</organism>
<name>A0AAJ1U0P8_9ACTN</name>
<dbReference type="InterPro" id="IPR027473">
    <property type="entry name" value="L-asparaginase_C"/>
</dbReference>
<feature type="active site" description="O-isoaspartyl threonine intermediate" evidence="1">
    <location>
        <position position="15"/>
    </location>
</feature>
<feature type="domain" description="L-asparaginase N-terminal" evidence="4">
    <location>
        <begin position="6"/>
        <end position="201"/>
    </location>
</feature>
<dbReference type="PIRSF" id="PIRSF001220">
    <property type="entry name" value="L-ASNase_gatD"/>
    <property type="match status" value="1"/>
</dbReference>
<evidence type="ECO:0000313" key="6">
    <source>
        <dbReference type="EMBL" id="MDQ1105715.1"/>
    </source>
</evidence>
<dbReference type="PROSITE" id="PS00917">
    <property type="entry name" value="ASN_GLN_ASE_2"/>
    <property type="match status" value="1"/>
</dbReference>
<evidence type="ECO:0000256" key="2">
    <source>
        <dbReference type="PIRSR" id="PIRSR001220-2"/>
    </source>
</evidence>
<dbReference type="Proteomes" id="UP001239215">
    <property type="component" value="Unassembled WGS sequence"/>
</dbReference>
<evidence type="ECO:0000259" key="4">
    <source>
        <dbReference type="Pfam" id="PF00710"/>
    </source>
</evidence>
<dbReference type="Pfam" id="PF17763">
    <property type="entry name" value="Asparaginase_C"/>
    <property type="match status" value="1"/>
</dbReference>
<dbReference type="InterPro" id="IPR040919">
    <property type="entry name" value="Asparaginase_C"/>
</dbReference>
<evidence type="ECO:0000256" key="1">
    <source>
        <dbReference type="PIRSR" id="PIRSR001220-1"/>
    </source>
</evidence>
<dbReference type="PRINTS" id="PR00139">
    <property type="entry name" value="ASNGLNASE"/>
</dbReference>
<feature type="binding site" evidence="2">
    <location>
        <begin position="91"/>
        <end position="92"/>
    </location>
    <ligand>
        <name>substrate</name>
    </ligand>
</feature>
<dbReference type="SMART" id="SM00870">
    <property type="entry name" value="Asparaginase"/>
    <property type="match status" value="1"/>
</dbReference>
<evidence type="ECO:0000259" key="5">
    <source>
        <dbReference type="Pfam" id="PF17763"/>
    </source>
</evidence>
<dbReference type="PANTHER" id="PTHR11707:SF28">
    <property type="entry name" value="60 KDA LYSOPHOSPHOLIPASE"/>
    <property type="match status" value="1"/>
</dbReference>
<dbReference type="InterPro" id="IPR027475">
    <property type="entry name" value="Asparaginase/glutaminase_AS2"/>
</dbReference>
<dbReference type="PROSITE" id="PS51732">
    <property type="entry name" value="ASN_GLN_ASE_3"/>
    <property type="match status" value="1"/>
</dbReference>
<dbReference type="InterPro" id="IPR027474">
    <property type="entry name" value="L-asparaginase_N"/>
</dbReference>
<evidence type="ECO:0000313" key="7">
    <source>
        <dbReference type="Proteomes" id="UP001239215"/>
    </source>
</evidence>
<dbReference type="PANTHER" id="PTHR11707">
    <property type="entry name" value="L-ASPARAGINASE"/>
    <property type="match status" value="1"/>
</dbReference>
<accession>A0AAJ1U0P8</accession>
<comment type="caution">
    <text evidence="6">The sequence shown here is derived from an EMBL/GenBank/DDBJ whole genome shotgun (WGS) entry which is preliminary data.</text>
</comment>
<feature type="binding site" evidence="2">
    <location>
        <position position="56"/>
    </location>
    <ligand>
        <name>substrate</name>
    </ligand>
</feature>
<dbReference type="GO" id="GO:0004067">
    <property type="term" value="F:asparaginase activity"/>
    <property type="evidence" value="ECO:0007669"/>
    <property type="project" value="UniProtKB-UniRule"/>
</dbReference>
<dbReference type="InterPro" id="IPR006034">
    <property type="entry name" value="Asparaginase/glutaminase-like"/>
</dbReference>
<protein>
    <submittedName>
        <fullName evidence="6">L-asparaginase/Glu-tRNA(Gln) amidotransferase subunit D</fullName>
    </submittedName>
</protein>
<proteinExistence type="predicted"/>
<dbReference type="Gene3D" id="3.40.50.40">
    <property type="match status" value="1"/>
</dbReference>
<dbReference type="AlphaFoldDB" id="A0AAJ1U0P8"/>
<dbReference type="InterPro" id="IPR037152">
    <property type="entry name" value="L-asparaginase_N_sf"/>
</dbReference>
<dbReference type="EMBL" id="JAUTAN010000001">
    <property type="protein sequence ID" value="MDQ1105715.1"/>
    <property type="molecule type" value="Genomic_DNA"/>
</dbReference>
<dbReference type="Gene3D" id="3.40.50.1170">
    <property type="entry name" value="L-asparaginase, N-terminal domain"/>
    <property type="match status" value="1"/>
</dbReference>
<dbReference type="SUPFAM" id="SSF53774">
    <property type="entry name" value="Glutaminase/Asparaginase"/>
    <property type="match status" value="1"/>
</dbReference>
<feature type="active site" evidence="3">
    <location>
        <position position="91"/>
    </location>
</feature>
<dbReference type="SFLD" id="SFLDS00057">
    <property type="entry name" value="Glutaminase/Asparaginase"/>
    <property type="match status" value="1"/>
</dbReference>